<dbReference type="Gene3D" id="2.40.50.100">
    <property type="match status" value="1"/>
</dbReference>
<dbReference type="InterPro" id="IPR058627">
    <property type="entry name" value="MdtA-like_C"/>
</dbReference>
<organism evidence="10 11">
    <name type="scientific">Ralstonia flaminis</name>
    <dbReference type="NCBI Taxonomy" id="3058597"/>
    <lineage>
        <taxon>Bacteria</taxon>
        <taxon>Pseudomonadati</taxon>
        <taxon>Pseudomonadota</taxon>
        <taxon>Betaproteobacteria</taxon>
        <taxon>Burkholderiales</taxon>
        <taxon>Burkholderiaceae</taxon>
        <taxon>Ralstonia</taxon>
    </lineage>
</organism>
<evidence type="ECO:0000259" key="8">
    <source>
        <dbReference type="Pfam" id="PF25954"/>
    </source>
</evidence>
<feature type="domain" description="Multidrug resistance protein MdtA-like alpha-helical hairpin" evidence="6">
    <location>
        <begin position="167"/>
        <end position="228"/>
    </location>
</feature>
<keyword evidence="11" id="KW-1185">Reference proteome</keyword>
<dbReference type="Pfam" id="PF25876">
    <property type="entry name" value="HH_MFP_RND"/>
    <property type="match status" value="1"/>
</dbReference>
<feature type="domain" description="Multidrug resistance protein MdtA-like barrel-sandwich hybrid" evidence="7">
    <location>
        <begin position="131"/>
        <end position="264"/>
    </location>
</feature>
<comment type="caution">
    <text evidence="10">The sequence shown here is derived from an EMBL/GenBank/DDBJ whole genome shotgun (WGS) entry which is preliminary data.</text>
</comment>
<comment type="similarity">
    <text evidence="2">Belongs to the membrane fusion protein (MFP) (TC 8.A.1) family.</text>
</comment>
<name>A0ABM9K0C6_9RALS</name>
<dbReference type="Pfam" id="PF25967">
    <property type="entry name" value="RND-MFP_C"/>
    <property type="match status" value="1"/>
</dbReference>
<feature type="domain" description="Multidrug resistance protein MdtA-like C-terminal permuted SH3" evidence="9">
    <location>
        <begin position="365"/>
        <end position="419"/>
    </location>
</feature>
<dbReference type="PANTHER" id="PTHR30469">
    <property type="entry name" value="MULTIDRUG RESISTANCE PROTEIN MDTA"/>
    <property type="match status" value="1"/>
</dbReference>
<keyword evidence="5" id="KW-0812">Transmembrane</keyword>
<feature type="transmembrane region" description="Helical" evidence="5">
    <location>
        <begin position="64"/>
        <end position="82"/>
    </location>
</feature>
<evidence type="ECO:0000259" key="9">
    <source>
        <dbReference type="Pfam" id="PF25967"/>
    </source>
</evidence>
<accession>A0ABM9K0C6</accession>
<dbReference type="InterPro" id="IPR058625">
    <property type="entry name" value="MdtA-like_BSH"/>
</dbReference>
<dbReference type="InterPro" id="IPR006143">
    <property type="entry name" value="RND_pump_MFP"/>
</dbReference>
<evidence type="ECO:0000259" key="6">
    <source>
        <dbReference type="Pfam" id="PF25876"/>
    </source>
</evidence>
<evidence type="ECO:0000256" key="2">
    <source>
        <dbReference type="ARBA" id="ARBA00009477"/>
    </source>
</evidence>
<feature type="domain" description="CusB-like beta-barrel" evidence="8">
    <location>
        <begin position="283"/>
        <end position="354"/>
    </location>
</feature>
<dbReference type="Gene3D" id="2.40.420.20">
    <property type="match status" value="1"/>
</dbReference>
<dbReference type="PANTHER" id="PTHR30469:SF37">
    <property type="entry name" value="RAGD PROTEIN"/>
    <property type="match status" value="1"/>
</dbReference>
<dbReference type="Proteomes" id="UP001189757">
    <property type="component" value="Unassembled WGS sequence"/>
</dbReference>
<evidence type="ECO:0000313" key="11">
    <source>
        <dbReference type="Proteomes" id="UP001189757"/>
    </source>
</evidence>
<reference evidence="10 11" key="1">
    <citation type="submission" date="2023-07" db="EMBL/GenBank/DDBJ databases">
        <authorList>
            <person name="Peeters C."/>
        </authorList>
    </citation>
    <scope>NUCLEOTIDE SEQUENCE [LARGE SCALE GENOMIC DNA]</scope>
    <source>
        <strain evidence="10 11">LMG 18101</strain>
    </source>
</reference>
<gene>
    <name evidence="10" type="primary">mdtA_1</name>
    <name evidence="10" type="ORF">LMG18101_00775</name>
</gene>
<dbReference type="Pfam" id="PF25954">
    <property type="entry name" value="Beta-barrel_RND_2"/>
    <property type="match status" value="1"/>
</dbReference>
<feature type="region of interest" description="Disordered" evidence="4">
    <location>
        <begin position="15"/>
        <end position="37"/>
    </location>
</feature>
<keyword evidence="5" id="KW-0472">Membrane</keyword>
<proteinExistence type="inferred from homology"/>
<dbReference type="SUPFAM" id="SSF111369">
    <property type="entry name" value="HlyD-like secretion proteins"/>
    <property type="match status" value="1"/>
</dbReference>
<evidence type="ECO:0000256" key="1">
    <source>
        <dbReference type="ARBA" id="ARBA00004196"/>
    </source>
</evidence>
<dbReference type="InterPro" id="IPR058792">
    <property type="entry name" value="Beta-barrel_RND_2"/>
</dbReference>
<dbReference type="Pfam" id="PF25917">
    <property type="entry name" value="BSH_RND"/>
    <property type="match status" value="1"/>
</dbReference>
<dbReference type="NCBIfam" id="TIGR01730">
    <property type="entry name" value="RND_mfp"/>
    <property type="match status" value="1"/>
</dbReference>
<sequence length="453" mass="48313">MPGLVTVLNCGEAKDMSEQTSGAHAGQHSGHHSSHQAVLPPHHVVTVDPIEQVDRSHAMRRARWVMIAVAIVLALGAIRTLVSRHYNAHALERQVSVQTSRYVNTTTPKPANASRDLTLPGTLQGFVESPIYARTNGYVLRWFKDIGAHVEKGEALALLDTPEVDQELNQAQAARNQAAARLALAQTSLTRWQNLRQKDAVSQQELDERTSAANQAHADLAAADANVRRLQELQGFRRVVAPFAGVVTKRNVDVGTLVNAGNAGANRELFTLAQTDPLRIYLYVPQAYSQQVKVGQDVAVTVAEIPGQTFHGTIARASGAIDTATRTMQVEVQLPNKDGRLLPGAYVQVAIAGKAAATANTAASLIVPTNALLFRKEGPRIAVAENGRVDLRAVNIGRDFGRTVEILSGLKPDDALILNPADSIEQGEAVTIVKPAPAASPASSPAAAAPRAS</sequence>
<evidence type="ECO:0000313" key="10">
    <source>
        <dbReference type="EMBL" id="CAJ0810095.1"/>
    </source>
</evidence>
<evidence type="ECO:0000256" key="3">
    <source>
        <dbReference type="ARBA" id="ARBA00022448"/>
    </source>
</evidence>
<keyword evidence="3" id="KW-0813">Transport</keyword>
<evidence type="ECO:0000256" key="4">
    <source>
        <dbReference type="SAM" id="MobiDB-lite"/>
    </source>
</evidence>
<dbReference type="Gene3D" id="1.10.287.470">
    <property type="entry name" value="Helix hairpin bin"/>
    <property type="match status" value="1"/>
</dbReference>
<dbReference type="Gene3D" id="2.40.30.170">
    <property type="match status" value="1"/>
</dbReference>
<evidence type="ECO:0000259" key="7">
    <source>
        <dbReference type="Pfam" id="PF25917"/>
    </source>
</evidence>
<keyword evidence="5" id="KW-1133">Transmembrane helix</keyword>
<evidence type="ECO:0000256" key="5">
    <source>
        <dbReference type="SAM" id="Phobius"/>
    </source>
</evidence>
<dbReference type="EMBL" id="CATZLL010000002">
    <property type="protein sequence ID" value="CAJ0810095.1"/>
    <property type="molecule type" value="Genomic_DNA"/>
</dbReference>
<protein>
    <submittedName>
        <fullName evidence="10">Multidrug resistance protein MdtA</fullName>
    </submittedName>
</protein>
<comment type="subcellular location">
    <subcellularLocation>
        <location evidence="1">Cell envelope</location>
    </subcellularLocation>
</comment>
<dbReference type="InterPro" id="IPR058624">
    <property type="entry name" value="MdtA-like_HH"/>
</dbReference>